<evidence type="ECO:0000256" key="2">
    <source>
        <dbReference type="ARBA" id="ARBA00022670"/>
    </source>
</evidence>
<evidence type="ECO:0000313" key="8">
    <source>
        <dbReference type="Proteomes" id="UP000824469"/>
    </source>
</evidence>
<dbReference type="InterPro" id="IPR008758">
    <property type="entry name" value="Peptidase_S28"/>
</dbReference>
<comment type="caution">
    <text evidence="7">The sequence shown here is derived from an EMBL/GenBank/DDBJ whole genome shotgun (WGS) entry which is preliminary data.</text>
</comment>
<keyword evidence="6" id="KW-0472">Membrane</keyword>
<dbReference type="EMBL" id="JAHRHJ020000001">
    <property type="protein sequence ID" value="KAH9328489.1"/>
    <property type="molecule type" value="Genomic_DNA"/>
</dbReference>
<dbReference type="InterPro" id="IPR029058">
    <property type="entry name" value="AB_hydrolase_fold"/>
</dbReference>
<dbReference type="PANTHER" id="PTHR11010:SF120">
    <property type="entry name" value="LYSOSOMAL PRO-X CARBOXYPEPTIDASE"/>
    <property type="match status" value="1"/>
</dbReference>
<dbReference type="Gene3D" id="3.40.50.1820">
    <property type="entry name" value="alpha/beta hydrolase"/>
    <property type="match status" value="1"/>
</dbReference>
<evidence type="ECO:0008006" key="9">
    <source>
        <dbReference type="Google" id="ProtNLM"/>
    </source>
</evidence>
<evidence type="ECO:0000256" key="5">
    <source>
        <dbReference type="ARBA" id="ARBA00023180"/>
    </source>
</evidence>
<evidence type="ECO:0000313" key="7">
    <source>
        <dbReference type="EMBL" id="KAH9328489.1"/>
    </source>
</evidence>
<feature type="non-terminal residue" evidence="7">
    <location>
        <position position="376"/>
    </location>
</feature>
<comment type="similarity">
    <text evidence="1">Belongs to the peptidase S28 family.</text>
</comment>
<dbReference type="Proteomes" id="UP000824469">
    <property type="component" value="Unassembled WGS sequence"/>
</dbReference>
<keyword evidence="4" id="KW-0378">Hydrolase</keyword>
<feature type="transmembrane region" description="Helical" evidence="6">
    <location>
        <begin position="22"/>
        <end position="43"/>
    </location>
</feature>
<name>A0AA38LLU8_TAXCH</name>
<keyword evidence="2" id="KW-0645">Protease</keyword>
<dbReference type="AlphaFoldDB" id="A0AA38LLU8"/>
<keyword evidence="6" id="KW-0812">Transmembrane</keyword>
<evidence type="ECO:0000256" key="4">
    <source>
        <dbReference type="ARBA" id="ARBA00022801"/>
    </source>
</evidence>
<organism evidence="7 8">
    <name type="scientific">Taxus chinensis</name>
    <name type="common">Chinese yew</name>
    <name type="synonym">Taxus wallichiana var. chinensis</name>
    <dbReference type="NCBI Taxonomy" id="29808"/>
    <lineage>
        <taxon>Eukaryota</taxon>
        <taxon>Viridiplantae</taxon>
        <taxon>Streptophyta</taxon>
        <taxon>Embryophyta</taxon>
        <taxon>Tracheophyta</taxon>
        <taxon>Spermatophyta</taxon>
        <taxon>Pinopsida</taxon>
        <taxon>Pinidae</taxon>
        <taxon>Conifers II</taxon>
        <taxon>Cupressales</taxon>
        <taxon>Taxaceae</taxon>
        <taxon>Taxus</taxon>
    </lineage>
</organism>
<evidence type="ECO:0000256" key="1">
    <source>
        <dbReference type="ARBA" id="ARBA00011079"/>
    </source>
</evidence>
<proteinExistence type="inferred from homology"/>
<feature type="non-terminal residue" evidence="7">
    <location>
        <position position="1"/>
    </location>
</feature>
<dbReference type="GO" id="GO:0008239">
    <property type="term" value="F:dipeptidyl-peptidase activity"/>
    <property type="evidence" value="ECO:0007669"/>
    <property type="project" value="TreeGrafter"/>
</dbReference>
<dbReference type="SUPFAM" id="SSF53474">
    <property type="entry name" value="alpha/beta-Hydrolases"/>
    <property type="match status" value="1"/>
</dbReference>
<protein>
    <recommendedName>
        <fullName evidence="9">Lysosomal Pro-X carboxypeptidase</fullName>
    </recommendedName>
</protein>
<keyword evidence="6" id="KW-1133">Transmembrane helix</keyword>
<sequence>LPLNAVVTTHYEMEFRASSIGLVYKLLLVLGYILPILAMPTFLTHKQVHRFSMKKINKFAVSNTDNSFETYNYTQVLDHFSYSPQAYQTFPQRYMMDRTNWGGAQNNSPIFVCLGAEEDITYELDMGIMTDQAPKFKALLVFIEHRYYGTSMPFGGIEAAYANSTTLGHFTSTQALADYATVIIALKKELNAQNCPVIVFGASYGGMLASWFRLKYPHVTIGALASSAPILYFDDITPSYGYGSVVTKDFKICEAINGLPEGVDTVSRIAAAVKYIQGPSCLDLNESDSTYPGWDWQICTEMVIPIGFPAEKTMFPASPFDIKEYARECYLKYGVLPRPHWATTEFGGHEIRRVLKDFGSNIIFSNGLRDPYSSGG</sequence>
<dbReference type="GO" id="GO:0070008">
    <property type="term" value="F:serine-type exopeptidase activity"/>
    <property type="evidence" value="ECO:0007669"/>
    <property type="project" value="InterPro"/>
</dbReference>
<dbReference type="GO" id="GO:0006508">
    <property type="term" value="P:proteolysis"/>
    <property type="evidence" value="ECO:0007669"/>
    <property type="project" value="UniProtKB-KW"/>
</dbReference>
<keyword evidence="5" id="KW-0325">Glycoprotein</keyword>
<dbReference type="Pfam" id="PF05577">
    <property type="entry name" value="Peptidase_S28"/>
    <property type="match status" value="1"/>
</dbReference>
<dbReference type="OMA" id="TTHYEME"/>
<keyword evidence="3" id="KW-0732">Signal</keyword>
<evidence type="ECO:0000256" key="6">
    <source>
        <dbReference type="SAM" id="Phobius"/>
    </source>
</evidence>
<keyword evidence="8" id="KW-1185">Reference proteome</keyword>
<gene>
    <name evidence="7" type="ORF">KI387_000597</name>
</gene>
<accession>A0AA38LLU8</accession>
<dbReference type="PANTHER" id="PTHR11010">
    <property type="entry name" value="PROTEASE S28 PRO-X CARBOXYPEPTIDASE-RELATED"/>
    <property type="match status" value="1"/>
</dbReference>
<evidence type="ECO:0000256" key="3">
    <source>
        <dbReference type="ARBA" id="ARBA00022729"/>
    </source>
</evidence>
<reference evidence="7 8" key="1">
    <citation type="journal article" date="2021" name="Nat. Plants">
        <title>The Taxus genome provides insights into paclitaxel biosynthesis.</title>
        <authorList>
            <person name="Xiong X."/>
            <person name="Gou J."/>
            <person name="Liao Q."/>
            <person name="Li Y."/>
            <person name="Zhou Q."/>
            <person name="Bi G."/>
            <person name="Li C."/>
            <person name="Du R."/>
            <person name="Wang X."/>
            <person name="Sun T."/>
            <person name="Guo L."/>
            <person name="Liang H."/>
            <person name="Lu P."/>
            <person name="Wu Y."/>
            <person name="Zhang Z."/>
            <person name="Ro D.K."/>
            <person name="Shang Y."/>
            <person name="Huang S."/>
            <person name="Yan J."/>
        </authorList>
    </citation>
    <scope>NUCLEOTIDE SEQUENCE [LARGE SCALE GENOMIC DNA]</scope>
    <source>
        <strain evidence="7">Ta-2019</strain>
    </source>
</reference>